<feature type="compositionally biased region" description="Basic residues" evidence="1">
    <location>
        <begin position="1"/>
        <end position="10"/>
    </location>
</feature>
<gene>
    <name evidence="3" type="ORF">CCACVL1_18001</name>
</gene>
<accession>A0A1R3HNT0</accession>
<feature type="region of interest" description="Disordered" evidence="1">
    <location>
        <begin position="1"/>
        <end position="26"/>
    </location>
</feature>
<evidence type="ECO:0000313" key="3">
    <source>
        <dbReference type="EMBL" id="OMO71983.1"/>
    </source>
</evidence>
<protein>
    <submittedName>
        <fullName evidence="3">VQ motif-containing protein</fullName>
    </submittedName>
</protein>
<dbReference type="PANTHER" id="PTHR33624">
    <property type="entry name" value="SIGMA FACTOR BINDING PROTEIN 1, CHLOROPLASTIC"/>
    <property type="match status" value="1"/>
</dbReference>
<proteinExistence type="predicted"/>
<keyword evidence="4" id="KW-1185">Reference proteome</keyword>
<dbReference type="OrthoDB" id="1929840at2759"/>
<dbReference type="Proteomes" id="UP000188268">
    <property type="component" value="Unassembled WGS sequence"/>
</dbReference>
<evidence type="ECO:0000259" key="2">
    <source>
        <dbReference type="Pfam" id="PF05678"/>
    </source>
</evidence>
<organism evidence="3 4">
    <name type="scientific">Corchorus capsularis</name>
    <name type="common">Jute</name>
    <dbReference type="NCBI Taxonomy" id="210143"/>
    <lineage>
        <taxon>Eukaryota</taxon>
        <taxon>Viridiplantae</taxon>
        <taxon>Streptophyta</taxon>
        <taxon>Embryophyta</taxon>
        <taxon>Tracheophyta</taxon>
        <taxon>Spermatophyta</taxon>
        <taxon>Magnoliopsida</taxon>
        <taxon>eudicotyledons</taxon>
        <taxon>Gunneridae</taxon>
        <taxon>Pentapetalae</taxon>
        <taxon>rosids</taxon>
        <taxon>malvids</taxon>
        <taxon>Malvales</taxon>
        <taxon>Malvaceae</taxon>
        <taxon>Grewioideae</taxon>
        <taxon>Apeibeae</taxon>
        <taxon>Corchorus</taxon>
    </lineage>
</organism>
<dbReference type="PANTHER" id="PTHR33624:SF17">
    <property type="entry name" value="OS07G0687400 PROTEIN"/>
    <property type="match status" value="1"/>
</dbReference>
<feature type="compositionally biased region" description="Basic and acidic residues" evidence="1">
    <location>
        <begin position="75"/>
        <end position="86"/>
    </location>
</feature>
<dbReference type="InterPro" id="IPR039335">
    <property type="entry name" value="SIB1/2"/>
</dbReference>
<dbReference type="AlphaFoldDB" id="A0A1R3HNT0"/>
<dbReference type="EMBL" id="AWWV01011501">
    <property type="protein sequence ID" value="OMO71983.1"/>
    <property type="molecule type" value="Genomic_DNA"/>
</dbReference>
<dbReference type="InterPro" id="IPR008889">
    <property type="entry name" value="VQ"/>
</dbReference>
<reference evidence="3 4" key="1">
    <citation type="submission" date="2013-09" db="EMBL/GenBank/DDBJ databases">
        <title>Corchorus capsularis genome sequencing.</title>
        <authorList>
            <person name="Alam M."/>
            <person name="Haque M.S."/>
            <person name="Islam M.S."/>
            <person name="Emdad E.M."/>
            <person name="Islam M.M."/>
            <person name="Ahmed B."/>
            <person name="Halim A."/>
            <person name="Hossen Q.M.M."/>
            <person name="Hossain M.Z."/>
            <person name="Ahmed R."/>
            <person name="Khan M.M."/>
            <person name="Islam R."/>
            <person name="Rashid M.M."/>
            <person name="Khan S.A."/>
            <person name="Rahman M.S."/>
            <person name="Alam M."/>
        </authorList>
    </citation>
    <scope>NUCLEOTIDE SEQUENCE [LARGE SCALE GENOMIC DNA]</scope>
    <source>
        <strain evidence="4">cv. CVL-1</strain>
        <tissue evidence="3">Whole seedling</tissue>
    </source>
</reference>
<dbReference type="STRING" id="210143.A0A1R3HNT0"/>
<comment type="caution">
    <text evidence="3">The sequence shown here is derived from an EMBL/GenBank/DDBJ whole genome shotgun (WGS) entry which is preliminary data.</text>
</comment>
<name>A0A1R3HNT0_COCAP</name>
<feature type="domain" description="VQ" evidence="2">
    <location>
        <begin position="35"/>
        <end position="60"/>
    </location>
</feature>
<evidence type="ECO:0000313" key="4">
    <source>
        <dbReference type="Proteomes" id="UP000188268"/>
    </source>
</evidence>
<dbReference type="Pfam" id="PF05678">
    <property type="entry name" value="VQ"/>
    <property type="match status" value="1"/>
</dbReference>
<dbReference type="Gramene" id="OMO71983">
    <property type="protein sequence ID" value="OMO71983"/>
    <property type="gene ID" value="CCACVL1_18001"/>
</dbReference>
<sequence length="131" mass="14969">MGKPRNIHHHHYDDLKSKNPTKVKKNPIKVTYIDSPTMVKVSNADEFRAIVQELTGRNSDTREQHSNDVHTTTIPKEEANQVHDSSAKVDDRILLDSFPVDMSSLEFDEDFTWRGVQEDLLGFQSSSSIFV</sequence>
<feature type="compositionally biased region" description="Basic and acidic residues" evidence="1">
    <location>
        <begin position="59"/>
        <end position="68"/>
    </location>
</feature>
<feature type="region of interest" description="Disordered" evidence="1">
    <location>
        <begin position="56"/>
        <end position="86"/>
    </location>
</feature>
<evidence type="ECO:0000256" key="1">
    <source>
        <dbReference type="SAM" id="MobiDB-lite"/>
    </source>
</evidence>
<dbReference type="OMA" id="AENLFGF"/>